<reference evidence="4 5" key="2">
    <citation type="submission" date="2018-11" db="EMBL/GenBank/DDBJ databases">
        <authorList>
            <consortium name="Pathogen Informatics"/>
        </authorList>
    </citation>
    <scope>NUCLEOTIDE SEQUENCE [LARGE SCALE GENOMIC DNA]</scope>
    <source>
        <strain evidence="4 5">NST_G2</strain>
    </source>
</reference>
<reference evidence="6" key="1">
    <citation type="submission" date="2016-06" db="UniProtKB">
        <authorList>
            <consortium name="WormBaseParasite"/>
        </authorList>
    </citation>
    <scope>IDENTIFICATION</scope>
</reference>
<dbReference type="Proteomes" id="UP000275846">
    <property type="component" value="Unassembled WGS sequence"/>
</dbReference>
<keyword evidence="5" id="KW-1185">Reference proteome</keyword>
<dbReference type="EMBL" id="UYSU01033794">
    <property type="protein sequence ID" value="VDL93046.1"/>
    <property type="molecule type" value="Genomic_DNA"/>
</dbReference>
<evidence type="ECO:0000313" key="5">
    <source>
        <dbReference type="Proteomes" id="UP000275846"/>
    </source>
</evidence>
<feature type="domain" description="C2H2-type" evidence="3">
    <location>
        <begin position="315"/>
        <end position="342"/>
    </location>
</feature>
<dbReference type="WBParaSite" id="SSLN_0000687301-mRNA-1">
    <property type="protein sequence ID" value="SSLN_0000687301-mRNA-1"/>
    <property type="gene ID" value="SSLN_0000687301"/>
</dbReference>
<feature type="compositionally biased region" description="Low complexity" evidence="2">
    <location>
        <begin position="207"/>
        <end position="225"/>
    </location>
</feature>
<evidence type="ECO:0000313" key="4">
    <source>
        <dbReference type="EMBL" id="VDL93046.1"/>
    </source>
</evidence>
<dbReference type="GO" id="GO:0008270">
    <property type="term" value="F:zinc ion binding"/>
    <property type="evidence" value="ECO:0007669"/>
    <property type="project" value="UniProtKB-KW"/>
</dbReference>
<accession>A0A183SR13</accession>
<name>A0A183SR13_SCHSO</name>
<evidence type="ECO:0000256" key="1">
    <source>
        <dbReference type="PROSITE-ProRule" id="PRU00042"/>
    </source>
</evidence>
<feature type="region of interest" description="Disordered" evidence="2">
    <location>
        <begin position="207"/>
        <end position="231"/>
    </location>
</feature>
<dbReference type="PROSITE" id="PS00028">
    <property type="entry name" value="ZINC_FINGER_C2H2_1"/>
    <property type="match status" value="2"/>
</dbReference>
<dbReference type="AlphaFoldDB" id="A0A183SR13"/>
<dbReference type="InterPro" id="IPR013087">
    <property type="entry name" value="Znf_C2H2_type"/>
</dbReference>
<keyword evidence="1" id="KW-0479">Metal-binding</keyword>
<organism evidence="6">
    <name type="scientific">Schistocephalus solidus</name>
    <name type="common">Tapeworm</name>
    <dbReference type="NCBI Taxonomy" id="70667"/>
    <lineage>
        <taxon>Eukaryota</taxon>
        <taxon>Metazoa</taxon>
        <taxon>Spiralia</taxon>
        <taxon>Lophotrochozoa</taxon>
        <taxon>Platyhelminthes</taxon>
        <taxon>Cestoda</taxon>
        <taxon>Eucestoda</taxon>
        <taxon>Diphyllobothriidea</taxon>
        <taxon>Diphyllobothriidae</taxon>
        <taxon>Schistocephalus</taxon>
    </lineage>
</organism>
<dbReference type="InterPro" id="IPR036236">
    <property type="entry name" value="Znf_C2H2_sf"/>
</dbReference>
<dbReference type="OrthoDB" id="6323312at2759"/>
<evidence type="ECO:0000259" key="3">
    <source>
        <dbReference type="PROSITE" id="PS50157"/>
    </source>
</evidence>
<evidence type="ECO:0000313" key="6">
    <source>
        <dbReference type="WBParaSite" id="SSLN_0000687301-mRNA-1"/>
    </source>
</evidence>
<feature type="domain" description="C2H2-type" evidence="3">
    <location>
        <begin position="180"/>
        <end position="207"/>
    </location>
</feature>
<sequence>MRLLTLAPWGMCMPPPYERLYGNGGPGAGAPPFGTMGAGRRGGGRDPGPCMPFSAHRMGPPSNGGQPLNPYPRGYNQIYRFPELDLRPFALIVHSSPLFAARVPGRGNKPWKMEIRFFPAATPRETVTTGVLNQVRVSGVVSASTPAIYEANRIAAVKAKRAALKSPAPRTNIVDAQVLPTCSRCQRTFCARISLVGHLRTHCTNNPTFPNSTSNSANPSSDSPTLTSGINSITPTIIETTNKYSSPITPTSATTTTFAFTTTTTTTISDEDSPKLSSIRLHIHLTHRPGRSLANPSAPATPTTSNDILPASTDFSCPQCARNFNSRIGLVGHLRIHRTEVVEPVPGSPTYSRSWLVV</sequence>
<dbReference type="SMART" id="SM00355">
    <property type="entry name" value="ZnF_C2H2"/>
    <property type="match status" value="2"/>
</dbReference>
<protein>
    <submittedName>
        <fullName evidence="6">C2H2-type domain-containing protein</fullName>
    </submittedName>
</protein>
<evidence type="ECO:0000256" key="2">
    <source>
        <dbReference type="SAM" id="MobiDB-lite"/>
    </source>
</evidence>
<proteinExistence type="predicted"/>
<gene>
    <name evidence="4" type="ORF">SSLN_LOCUS6661</name>
</gene>
<dbReference type="SUPFAM" id="SSF57667">
    <property type="entry name" value="beta-beta-alpha zinc fingers"/>
    <property type="match status" value="1"/>
</dbReference>
<dbReference type="PROSITE" id="PS50157">
    <property type="entry name" value="ZINC_FINGER_C2H2_2"/>
    <property type="match status" value="2"/>
</dbReference>
<keyword evidence="1" id="KW-0863">Zinc-finger</keyword>
<keyword evidence="1" id="KW-0862">Zinc</keyword>